<dbReference type="CDD" id="cd01670">
    <property type="entry name" value="Death"/>
    <property type="match status" value="1"/>
</dbReference>
<reference evidence="4 5" key="1">
    <citation type="submission" date="2022-05" db="EMBL/GenBank/DDBJ databases">
        <authorList>
            <consortium name="Genoscope - CEA"/>
            <person name="William W."/>
        </authorList>
    </citation>
    <scope>NUCLEOTIDE SEQUENCE [LARGE SCALE GENOMIC DNA]</scope>
</reference>
<evidence type="ECO:0000313" key="5">
    <source>
        <dbReference type="Proteomes" id="UP001159427"/>
    </source>
</evidence>
<accession>A0ABN8LP94</accession>
<feature type="domain" description="Death" evidence="3">
    <location>
        <begin position="156"/>
        <end position="239"/>
    </location>
</feature>
<dbReference type="Gene3D" id="1.10.533.10">
    <property type="entry name" value="Death Domain, Fas"/>
    <property type="match status" value="1"/>
</dbReference>
<dbReference type="SUPFAM" id="SSF47986">
    <property type="entry name" value="DEATH domain"/>
    <property type="match status" value="1"/>
</dbReference>
<feature type="region of interest" description="Disordered" evidence="2">
    <location>
        <begin position="512"/>
        <end position="532"/>
    </location>
</feature>
<dbReference type="InterPro" id="IPR011029">
    <property type="entry name" value="DEATH-like_dom_sf"/>
</dbReference>
<evidence type="ECO:0000256" key="2">
    <source>
        <dbReference type="SAM" id="MobiDB-lite"/>
    </source>
</evidence>
<dbReference type="InterPro" id="IPR000488">
    <property type="entry name" value="Death_dom"/>
</dbReference>
<gene>
    <name evidence="4" type="ORF">PEVE_00037347</name>
</gene>
<feature type="compositionally biased region" description="Low complexity" evidence="2">
    <location>
        <begin position="522"/>
        <end position="532"/>
    </location>
</feature>
<evidence type="ECO:0000313" key="4">
    <source>
        <dbReference type="EMBL" id="CAH3017364.1"/>
    </source>
</evidence>
<dbReference type="SMART" id="SM00005">
    <property type="entry name" value="DEATH"/>
    <property type="match status" value="1"/>
</dbReference>
<keyword evidence="1" id="KW-0175">Coiled coil</keyword>
<keyword evidence="5" id="KW-1185">Reference proteome</keyword>
<proteinExistence type="predicted"/>
<organism evidence="4 5">
    <name type="scientific">Porites evermanni</name>
    <dbReference type="NCBI Taxonomy" id="104178"/>
    <lineage>
        <taxon>Eukaryota</taxon>
        <taxon>Metazoa</taxon>
        <taxon>Cnidaria</taxon>
        <taxon>Anthozoa</taxon>
        <taxon>Hexacorallia</taxon>
        <taxon>Scleractinia</taxon>
        <taxon>Fungiina</taxon>
        <taxon>Poritidae</taxon>
        <taxon>Porites</taxon>
    </lineage>
</organism>
<dbReference type="Pfam" id="PF00531">
    <property type="entry name" value="Death"/>
    <property type="match status" value="1"/>
</dbReference>
<evidence type="ECO:0000256" key="1">
    <source>
        <dbReference type="SAM" id="Coils"/>
    </source>
</evidence>
<protein>
    <recommendedName>
        <fullName evidence="3">Death domain-containing protein</fullName>
    </recommendedName>
</protein>
<dbReference type="EMBL" id="CALNXI010000061">
    <property type="protein sequence ID" value="CAH3017364.1"/>
    <property type="molecule type" value="Genomic_DNA"/>
</dbReference>
<comment type="caution">
    <text evidence="4">The sequence shown here is derived from an EMBL/GenBank/DDBJ whole genome shotgun (WGS) entry which is preliminary data.</text>
</comment>
<sequence>MSSSQEVGFDALDDVFEKFGPVECDDVDAFIDSQFDRALGGEEEIFWSIPEEDSKKVIEREDGGAIAMPATLRSLHFTYGSNTQIELDGAISLVPEEEAERSEFICSRCREIVNKGDCEGCYASSKTTTREAASKGCAGGVELKETLPDPRNVVVTELQLSDISDDVGTCWREVGPKLLIKASKIHNLDDEYKSNRDKANALLILWKQQQGSNATVGHLADVLKSVGRRSIAERLLGGGKGLLPTCETVSDGEEISLTVKCNLKTESDGKLMLCEDTHGNKFLVKAIKNCDRPWISEEVQTNKEFLEKIAAAAKEMGKTVEQRRQESLKRISSEVQELRQQLKRVKLDCSDAESFPGSSDFKQITQPLKNYQNDVTMSSQDVTHLLRSCEEQHTFCQRIYNALIQLIGEVAPLGEDNFMCIKQLYDFTKELKEQEKTFLPKFEVLRDLKEQLDSLQVAHLEELEKWSRAQKEQVQGVEKLLLSLFQQPEGKPQKLLNRRSVPVIGAKPLHGLVRRRTKTDSSKSASKSQSLSELPGADKKFVISGPVCVQQLHCLDSDKKPNNKKVCISSSL</sequence>
<dbReference type="PROSITE" id="PS50017">
    <property type="entry name" value="DEATH_DOMAIN"/>
    <property type="match status" value="1"/>
</dbReference>
<evidence type="ECO:0000259" key="3">
    <source>
        <dbReference type="PROSITE" id="PS50017"/>
    </source>
</evidence>
<dbReference type="Proteomes" id="UP001159427">
    <property type="component" value="Unassembled WGS sequence"/>
</dbReference>
<name>A0ABN8LP94_9CNID</name>
<feature type="coiled-coil region" evidence="1">
    <location>
        <begin position="321"/>
        <end position="348"/>
    </location>
</feature>